<feature type="domain" description="Nucleoporin Nup120/160 beta-propeller" evidence="5">
    <location>
        <begin position="78"/>
        <end position="556"/>
    </location>
</feature>
<comment type="subcellular location">
    <subcellularLocation>
        <location evidence="1">Nucleus</location>
    </subcellularLocation>
</comment>
<evidence type="ECO:0000259" key="5">
    <source>
        <dbReference type="Pfam" id="PF11715"/>
    </source>
</evidence>
<keyword evidence="9" id="KW-1185">Reference proteome</keyword>
<dbReference type="RefSeq" id="XP_017994568.1">
    <property type="nucleotide sequence ID" value="XM_018145090.1"/>
</dbReference>
<gene>
    <name evidence="8" type="ORF">AB675_4919</name>
</gene>
<accession>A0A0N1H2K6</accession>
<evidence type="ECO:0000313" key="9">
    <source>
        <dbReference type="Proteomes" id="UP000038010"/>
    </source>
</evidence>
<name>A0A0N1H2K6_9EURO</name>
<comment type="caution">
    <text evidence="8">The sequence shown here is derived from an EMBL/GenBank/DDBJ whole genome shotgun (WGS) entry which is preliminary data.</text>
</comment>
<dbReference type="Pfam" id="PF23300">
    <property type="entry name" value="HEAT_Nup120"/>
    <property type="match status" value="1"/>
</dbReference>
<dbReference type="GO" id="GO:0005643">
    <property type="term" value="C:nuclear pore"/>
    <property type="evidence" value="ECO:0007669"/>
    <property type="project" value="TreeGrafter"/>
</dbReference>
<feature type="compositionally biased region" description="Acidic residues" evidence="4">
    <location>
        <begin position="1186"/>
        <end position="1196"/>
    </location>
</feature>
<dbReference type="GeneID" id="28736970"/>
<dbReference type="PANTHER" id="PTHR21286:SF0">
    <property type="entry name" value="NUCLEAR PORE COMPLEX PROTEIN NUP160"/>
    <property type="match status" value="1"/>
</dbReference>
<dbReference type="GO" id="GO:0017056">
    <property type="term" value="F:structural constituent of nuclear pore"/>
    <property type="evidence" value="ECO:0007669"/>
    <property type="project" value="TreeGrafter"/>
</dbReference>
<evidence type="ECO:0000259" key="6">
    <source>
        <dbReference type="Pfam" id="PF21486"/>
    </source>
</evidence>
<reference evidence="8 9" key="1">
    <citation type="submission" date="2015-06" db="EMBL/GenBank/DDBJ databases">
        <title>Draft genome of the ant-associated black yeast Phialophora attae CBS 131958.</title>
        <authorList>
            <person name="Moreno L.F."/>
            <person name="Stielow B.J."/>
            <person name="de Hoog S."/>
            <person name="Vicente V.A."/>
            <person name="Weiss V.A."/>
            <person name="de Vries M."/>
            <person name="Cruz L.M."/>
            <person name="Souza E.M."/>
        </authorList>
    </citation>
    <scope>NUCLEOTIDE SEQUENCE [LARGE SCALE GENOMIC DNA]</scope>
    <source>
        <strain evidence="8 9">CBS 131958</strain>
    </source>
</reference>
<dbReference type="PANTHER" id="PTHR21286">
    <property type="entry name" value="NUCLEAR PORE COMPLEX PROTEIN NUP160"/>
    <property type="match status" value="1"/>
</dbReference>
<dbReference type="EMBL" id="LFJN01000055">
    <property type="protein sequence ID" value="KPI34605.1"/>
    <property type="molecule type" value="Genomic_DNA"/>
</dbReference>
<sequence length="1318" mass="145192">MLTLYGEVEVPDSTASSLASTTSTSVVYRIPSRDGSQAVASVLKQGPQARTIEEFSRSHLASAGGAHFKSEKGHGSTSYLWRVTADDRILQLEPASLTNTEQPAGRSTRPLFFEFPDPIRDHTVGFADLTDEDGLEVFICTNKNELHHLTIPAAAFSAQEQPSEAERRNRISQWHRQINITSLQINTVFRLQVHSATEIFLCFTSGSIQHLTRKSGSHKWDGLVYDDATWGSSFSSLLGRGGSRKLEYGSTYVDSRTAQAIQASADSTYLYTVCLNHQLRVWHVPSGKLVVAKDLLDHEGDEHARTLSAFDRGHLQHLQGVEMRGSILVTFSPRDGGQFKFWDVRGGLTDTLTVSDRYPGVKLTPPDPDPTGTTVWSMVSFRVVPYGELDARGSAQLWILWRNNDHYTVYSLHFDLDDIGRSWPEHNWLWCGRCHNTVLKYLTAPGRYPDAVLETALNIFSRSTSTRSNQTSDSDLCRRICDAIAPAARLKKQEGGSMNFDAFSYEVDQSWRTFHRTVEKVNDTRFGPLSLAHDGQVARPVLIMADKVVLLQELDRFGLALHNSTDELSDLESIASSRWPHRQVSTEESGVSLGLLAQLLQSARRFAHDFPPDLTEGLEATITDLLFLNGDQVIPSVLSDMYDDLAFGELVSDDAFHRLENSFRPLGGIEALSNDLILAALGLLPQISGQDGSLTTSIKEHLGGYLQDQDLLNSLLSIREVLSSLIAVIVFVEGEFNQDEGAKMPNFDAAELFNRVAPMLRTTERDAWVLRHFNGVSDGSSPQDRSTGARESLKQFLYRNDRQMGENDISAPLEATAVDVLEHVANADFITSTIGLFCASCDGFLPAKPFAAYMRGRLALLRHEVDRAEQYFHQAAFGLAHGRATHSLVDLSLGFIDEVESDDFYNGLPRYLRHVMTLFEQASAHAQVVHFGKATLQALTTDQRETSPELKFDVLKSLLKSNISLLRFRAAFDTVTQLNDPRSAAQSATHLIQSILDTQTNGLSTKETVNILLSFPWALHPDLAERLDVQLTTLAKQQKTISTTNASALRPSTILQGPANDTDTPDHLSIVHALRLAQGDYRGAIAALHDRLRLVLQQSRARADPQATAIRHALLALINALSCVSVEEAWIVTDSMTEAADEAAEKKAGGGRWGMPDVDSLIAFLKERNAGGGSGGGIGEKRDSDDAAADADEDDASNSRPAKKRRRVIITLADLRRQYQDVLDRCARVERGDFGFDEEDGEDEIEDEDMELEGNANGGGIRQRLIGGFRGDDASVPMQIDGLLGRSERMELTILPNGGAGAGGDTMLGEGRSLLAVR</sequence>
<dbReference type="Pfam" id="PF21486">
    <property type="entry name" value="NUP120_helical"/>
    <property type="match status" value="1"/>
</dbReference>
<organism evidence="8 9">
    <name type="scientific">Cyphellophora attinorum</name>
    <dbReference type="NCBI Taxonomy" id="1664694"/>
    <lineage>
        <taxon>Eukaryota</taxon>
        <taxon>Fungi</taxon>
        <taxon>Dikarya</taxon>
        <taxon>Ascomycota</taxon>
        <taxon>Pezizomycotina</taxon>
        <taxon>Eurotiomycetes</taxon>
        <taxon>Chaetothyriomycetidae</taxon>
        <taxon>Chaetothyriales</taxon>
        <taxon>Cyphellophoraceae</taxon>
        <taxon>Cyphellophora</taxon>
    </lineage>
</organism>
<dbReference type="SUPFAM" id="SSF50998">
    <property type="entry name" value="Quinoprotein alcohol dehydrogenase-like"/>
    <property type="match status" value="1"/>
</dbReference>
<dbReference type="Pfam" id="PF11715">
    <property type="entry name" value="Beta-prop_Nup120_160"/>
    <property type="match status" value="1"/>
</dbReference>
<evidence type="ECO:0000256" key="4">
    <source>
        <dbReference type="SAM" id="MobiDB-lite"/>
    </source>
</evidence>
<feature type="domain" description="Nucleoporin nup120-like HEAT repeat" evidence="7">
    <location>
        <begin position="844"/>
        <end position="996"/>
    </location>
</feature>
<evidence type="ECO:0000256" key="1">
    <source>
        <dbReference type="ARBA" id="ARBA00004123"/>
    </source>
</evidence>
<dbReference type="Proteomes" id="UP000038010">
    <property type="component" value="Unassembled WGS sequence"/>
</dbReference>
<dbReference type="InterPro" id="IPR059141">
    <property type="entry name" value="Beta-prop_Nup120_160"/>
</dbReference>
<keyword evidence="2" id="KW-0813">Transport</keyword>
<dbReference type="STRING" id="1664694.A0A0N1H2K6"/>
<evidence type="ECO:0000256" key="3">
    <source>
        <dbReference type="ARBA" id="ARBA00023242"/>
    </source>
</evidence>
<dbReference type="InterPro" id="IPR021717">
    <property type="entry name" value="Nucleoporin_Nup160"/>
</dbReference>
<dbReference type="VEuPathDB" id="FungiDB:AB675_4919"/>
<dbReference type="InterPro" id="IPR056548">
    <property type="entry name" value="HEAT_Nup120"/>
</dbReference>
<dbReference type="InterPro" id="IPR048884">
    <property type="entry name" value="Nup120_helical"/>
</dbReference>
<proteinExistence type="predicted"/>
<evidence type="ECO:0008006" key="10">
    <source>
        <dbReference type="Google" id="ProtNLM"/>
    </source>
</evidence>
<feature type="domain" description="Nucleoporin Nup120 helical" evidence="6">
    <location>
        <begin position="627"/>
        <end position="755"/>
    </location>
</feature>
<dbReference type="InterPro" id="IPR011047">
    <property type="entry name" value="Quinoprotein_ADH-like_sf"/>
</dbReference>
<keyword evidence="3" id="KW-0539">Nucleus</keyword>
<protein>
    <recommendedName>
        <fullName evidence="10">Nucleoporin</fullName>
    </recommendedName>
</protein>
<feature type="region of interest" description="Disordered" evidence="4">
    <location>
        <begin position="1172"/>
        <end position="1203"/>
    </location>
</feature>
<evidence type="ECO:0000259" key="7">
    <source>
        <dbReference type="Pfam" id="PF23300"/>
    </source>
</evidence>
<evidence type="ECO:0000256" key="2">
    <source>
        <dbReference type="ARBA" id="ARBA00022448"/>
    </source>
</evidence>
<evidence type="ECO:0000313" key="8">
    <source>
        <dbReference type="EMBL" id="KPI34605.1"/>
    </source>
</evidence>
<dbReference type="OrthoDB" id="67716at2759"/>